<dbReference type="PROSITE" id="PS50181">
    <property type="entry name" value="FBOX"/>
    <property type="match status" value="1"/>
</dbReference>
<evidence type="ECO:0000313" key="3">
    <source>
        <dbReference type="Proteomes" id="UP001497516"/>
    </source>
</evidence>
<dbReference type="PANTHER" id="PTHR34223:SF51">
    <property type="entry name" value="OS06G0556300 PROTEIN"/>
    <property type="match status" value="1"/>
</dbReference>
<dbReference type="Pfam" id="PF00646">
    <property type="entry name" value="F-box"/>
    <property type="match status" value="1"/>
</dbReference>
<evidence type="ECO:0000313" key="2">
    <source>
        <dbReference type="EMBL" id="CAL1381726.1"/>
    </source>
</evidence>
<dbReference type="SMART" id="SM00256">
    <property type="entry name" value="FBOX"/>
    <property type="match status" value="1"/>
</dbReference>
<dbReference type="PANTHER" id="PTHR34223">
    <property type="entry name" value="OS11G0201299 PROTEIN"/>
    <property type="match status" value="1"/>
</dbReference>
<dbReference type="Gene3D" id="1.20.1280.50">
    <property type="match status" value="1"/>
</dbReference>
<proteinExistence type="predicted"/>
<organism evidence="2 3">
    <name type="scientific">Linum trigynum</name>
    <dbReference type="NCBI Taxonomy" id="586398"/>
    <lineage>
        <taxon>Eukaryota</taxon>
        <taxon>Viridiplantae</taxon>
        <taxon>Streptophyta</taxon>
        <taxon>Embryophyta</taxon>
        <taxon>Tracheophyta</taxon>
        <taxon>Spermatophyta</taxon>
        <taxon>Magnoliopsida</taxon>
        <taxon>eudicotyledons</taxon>
        <taxon>Gunneridae</taxon>
        <taxon>Pentapetalae</taxon>
        <taxon>rosids</taxon>
        <taxon>fabids</taxon>
        <taxon>Malpighiales</taxon>
        <taxon>Linaceae</taxon>
        <taxon>Linum</taxon>
    </lineage>
</organism>
<reference evidence="2 3" key="1">
    <citation type="submission" date="2024-04" db="EMBL/GenBank/DDBJ databases">
        <authorList>
            <person name="Fracassetti M."/>
        </authorList>
    </citation>
    <scope>NUCLEOTIDE SEQUENCE [LARGE SCALE GENOMIC DNA]</scope>
</reference>
<evidence type="ECO:0000259" key="1">
    <source>
        <dbReference type="PROSITE" id="PS50181"/>
    </source>
</evidence>
<gene>
    <name evidence="2" type="ORF">LTRI10_LOCUS23090</name>
</gene>
<dbReference type="InterPro" id="IPR001810">
    <property type="entry name" value="F-box_dom"/>
</dbReference>
<dbReference type="SUPFAM" id="SSF81383">
    <property type="entry name" value="F-box domain"/>
    <property type="match status" value="1"/>
</dbReference>
<keyword evidence="3" id="KW-1185">Reference proteome</keyword>
<sequence length="175" mass="20343">MSSYCNRRRLETIPAATVGGEKEVDQISRLPDEIIHRILSLVDPQKEVAKASGLSHRWSKLWRSYPILEFHNTQFDSTKLAEIFDAAASDKFSRSIAMEAVRIKFTRPKKWGVKFCSAFVDNMLDLATKRSPLPQEIDIEVEFDRKTHSHVNFDGSGKRYRWEKRFQVILVVLCW</sequence>
<accession>A0AAV2E716</accession>
<dbReference type="InterPro" id="IPR053197">
    <property type="entry name" value="F-box_SCFL_complex_component"/>
</dbReference>
<protein>
    <recommendedName>
        <fullName evidence="1">F-box domain-containing protein</fullName>
    </recommendedName>
</protein>
<dbReference type="InterPro" id="IPR036047">
    <property type="entry name" value="F-box-like_dom_sf"/>
</dbReference>
<dbReference type="AlphaFoldDB" id="A0AAV2E716"/>
<dbReference type="Proteomes" id="UP001497516">
    <property type="component" value="Chromosome 4"/>
</dbReference>
<name>A0AAV2E716_9ROSI</name>
<dbReference type="EMBL" id="OZ034817">
    <property type="protein sequence ID" value="CAL1381726.1"/>
    <property type="molecule type" value="Genomic_DNA"/>
</dbReference>
<feature type="domain" description="F-box" evidence="1">
    <location>
        <begin position="24"/>
        <end position="78"/>
    </location>
</feature>